<keyword evidence="2" id="KW-1185">Reference proteome</keyword>
<sequence length="192" mass="21308">MGRLTYLDLTGTDPHQGFAIEFDLPRFRLAAVSGRGLRCTENRTDRLDCLGKRAATRTLLRVAAHQPQRGALLDATQEFSRRLLLNPEQGSGEIHIGVSQETKGDPCLDVICNRSEIRHCIELHIREQPGLKNNRAKQRLRRDNKSYCRNGTLTSDAGHSCDTRAALTPAEACEMADDLRSAADRAEGSKGR</sequence>
<dbReference type="AlphaFoldDB" id="A0A6N6MWN7"/>
<dbReference type="Proteomes" id="UP000441523">
    <property type="component" value="Unassembled WGS sequence"/>
</dbReference>
<dbReference type="RefSeq" id="WP_150961484.1">
    <property type="nucleotide sequence ID" value="NZ_VZZJ01000002.1"/>
</dbReference>
<organism evidence="1 2">
    <name type="scientific">Methylobacterium planeticum</name>
    <dbReference type="NCBI Taxonomy" id="2615211"/>
    <lineage>
        <taxon>Bacteria</taxon>
        <taxon>Pseudomonadati</taxon>
        <taxon>Pseudomonadota</taxon>
        <taxon>Alphaproteobacteria</taxon>
        <taxon>Hyphomicrobiales</taxon>
        <taxon>Methylobacteriaceae</taxon>
        <taxon>Methylobacterium</taxon>
    </lineage>
</organism>
<accession>A0A6N6MWN7</accession>
<evidence type="ECO:0000313" key="1">
    <source>
        <dbReference type="EMBL" id="KAB1075471.1"/>
    </source>
</evidence>
<protein>
    <submittedName>
        <fullName evidence="1">Uncharacterized protein</fullName>
    </submittedName>
</protein>
<dbReference type="EMBL" id="VZZJ01000002">
    <property type="protein sequence ID" value="KAB1075471.1"/>
    <property type="molecule type" value="Genomic_DNA"/>
</dbReference>
<name>A0A6N6MWN7_9HYPH</name>
<gene>
    <name evidence="1" type="ORF">F6X51_01930</name>
</gene>
<evidence type="ECO:0000313" key="2">
    <source>
        <dbReference type="Proteomes" id="UP000441523"/>
    </source>
</evidence>
<reference evidence="1 2" key="1">
    <citation type="submission" date="2019-09" db="EMBL/GenBank/DDBJ databases">
        <title>YIM 132548 draft genome.</title>
        <authorList>
            <person name="Jiang L."/>
        </authorList>
    </citation>
    <scope>NUCLEOTIDE SEQUENCE [LARGE SCALE GENOMIC DNA]</scope>
    <source>
        <strain evidence="1 2">YIM 132548</strain>
    </source>
</reference>
<proteinExistence type="predicted"/>
<comment type="caution">
    <text evidence="1">The sequence shown here is derived from an EMBL/GenBank/DDBJ whole genome shotgun (WGS) entry which is preliminary data.</text>
</comment>